<dbReference type="Gene3D" id="3.90.230.10">
    <property type="entry name" value="Creatinase/methionine aminopeptidase superfamily"/>
    <property type="match status" value="1"/>
</dbReference>
<dbReference type="PANTHER" id="PTHR10804">
    <property type="entry name" value="PROTEASE FAMILY M24 METHIONYL AMINOPEPTIDASE, AMINOPEPTIDASE P"/>
    <property type="match status" value="1"/>
</dbReference>
<feature type="compositionally biased region" description="Basic residues" evidence="2">
    <location>
        <begin position="405"/>
        <end position="415"/>
    </location>
</feature>
<proteinExistence type="inferred from homology"/>
<keyword evidence="4" id="KW-1185">Reference proteome</keyword>
<dbReference type="InterPro" id="IPR004545">
    <property type="entry name" value="PA2G4"/>
</dbReference>
<dbReference type="InterPro" id="IPR047113">
    <property type="entry name" value="PA2G4/ARX1"/>
</dbReference>
<evidence type="ECO:0000313" key="5">
    <source>
        <dbReference type="RefSeq" id="XP_031550715.1"/>
    </source>
</evidence>
<evidence type="ECO:0000313" key="4">
    <source>
        <dbReference type="Proteomes" id="UP000515163"/>
    </source>
</evidence>
<accession>A0A6P8HDR9</accession>
<dbReference type="NCBIfam" id="TIGR00495">
    <property type="entry name" value="crvDNA_42K"/>
    <property type="match status" value="1"/>
</dbReference>
<dbReference type="PANTHER" id="PTHR10804:SF11">
    <property type="entry name" value="PROLIFERATION-ASSOCIATED PROTEIN 2G4"/>
    <property type="match status" value="1"/>
</dbReference>
<sequence>MWIFRGKQCTLGNLSHTCSSAILYSSLSKSSFKLRKVMADKGVESGEEEEPTIAEDVVVTKYKMAGDMANRVLLKVIEAAVANTTVLTLCELGDSLILEETNKVYKKEKEMKKGIAFPTCISVNNCVCHCSPLKSEPDVPLCDGDLVKIDFGVHIDGFIAVVGHTVVVGASKENKITGRKADVLQAAYLASEVAQRMVKPGIENNAITDLVQKVAESFKCKPIEGMLSHQLGKNVIDGEKAIIQNPTEAQRKEHTKCEFAVHEVYAVDVLISTGDGKTKEKENRTTVYKRTAESYNLKLKASRVFYSEVVSKFGMMPFTLRAFDEERKAKMGVVECQKHNLVEPFNVLWDKEGEYVAQFKFTLLLMPNGNIRITQGPYDPDLIQSEHSIEDEKIKEILAQSTSRKAQKKKKKKASSKASDATVEAKEDTE</sequence>
<dbReference type="InterPro" id="IPR036390">
    <property type="entry name" value="WH_DNA-bd_sf"/>
</dbReference>
<dbReference type="FunFam" id="3.90.230.10:FF:000013">
    <property type="entry name" value="DNA-binding protein, 42 kDa"/>
    <property type="match status" value="1"/>
</dbReference>
<evidence type="ECO:0000256" key="2">
    <source>
        <dbReference type="SAM" id="MobiDB-lite"/>
    </source>
</evidence>
<organism evidence="4 5">
    <name type="scientific">Actinia tenebrosa</name>
    <name type="common">Australian red waratah sea anemone</name>
    <dbReference type="NCBI Taxonomy" id="6105"/>
    <lineage>
        <taxon>Eukaryota</taxon>
        <taxon>Metazoa</taxon>
        <taxon>Cnidaria</taxon>
        <taxon>Anthozoa</taxon>
        <taxon>Hexacorallia</taxon>
        <taxon>Actiniaria</taxon>
        <taxon>Actiniidae</taxon>
        <taxon>Actinia</taxon>
    </lineage>
</organism>
<dbReference type="InterPro" id="IPR036388">
    <property type="entry name" value="WH-like_DNA-bd_sf"/>
</dbReference>
<protein>
    <submittedName>
        <fullName evidence="5">Proliferation-associated protein 2G4-like</fullName>
    </submittedName>
</protein>
<dbReference type="InterPro" id="IPR000994">
    <property type="entry name" value="Pept_M24"/>
</dbReference>
<dbReference type="OrthoDB" id="5876363at2759"/>
<feature type="region of interest" description="Disordered" evidence="2">
    <location>
        <begin position="400"/>
        <end position="430"/>
    </location>
</feature>
<evidence type="ECO:0000256" key="1">
    <source>
        <dbReference type="ARBA" id="ARBA00007319"/>
    </source>
</evidence>
<dbReference type="FunFam" id="1.10.10.10:FF:000029">
    <property type="entry name" value="Proliferation-associated 2G4, a"/>
    <property type="match status" value="1"/>
</dbReference>
<dbReference type="Proteomes" id="UP000515163">
    <property type="component" value="Unplaced"/>
</dbReference>
<dbReference type="SUPFAM" id="SSF55920">
    <property type="entry name" value="Creatinase/aminopeptidase"/>
    <property type="match status" value="1"/>
</dbReference>
<name>A0A6P8HDR9_ACTTE</name>
<reference evidence="5" key="1">
    <citation type="submission" date="2025-08" db="UniProtKB">
        <authorList>
            <consortium name="RefSeq"/>
        </authorList>
    </citation>
    <scope>IDENTIFICATION</scope>
</reference>
<dbReference type="AlphaFoldDB" id="A0A6P8HDR9"/>
<dbReference type="GeneID" id="116288113"/>
<dbReference type="InterPro" id="IPR036005">
    <property type="entry name" value="Creatinase/aminopeptidase-like"/>
</dbReference>
<dbReference type="InParanoid" id="A0A6P8HDR9"/>
<evidence type="ECO:0000259" key="3">
    <source>
        <dbReference type="Pfam" id="PF00557"/>
    </source>
</evidence>
<dbReference type="KEGG" id="aten:116288113"/>
<dbReference type="Pfam" id="PF00557">
    <property type="entry name" value="Peptidase_M24"/>
    <property type="match status" value="1"/>
</dbReference>
<feature type="domain" description="Peptidase M24" evidence="3">
    <location>
        <begin position="62"/>
        <end position="244"/>
    </location>
</feature>
<comment type="similarity">
    <text evidence="1">Belongs to the peptidase M24 family.</text>
</comment>
<dbReference type="CDD" id="cd01089">
    <property type="entry name" value="PA2G4-like"/>
    <property type="match status" value="1"/>
</dbReference>
<dbReference type="Gene3D" id="1.10.10.10">
    <property type="entry name" value="Winged helix-like DNA-binding domain superfamily/Winged helix DNA-binding domain"/>
    <property type="match status" value="1"/>
</dbReference>
<gene>
    <name evidence="5" type="primary">LOC116288113</name>
</gene>
<dbReference type="RefSeq" id="XP_031550715.1">
    <property type="nucleotide sequence ID" value="XM_031694855.1"/>
</dbReference>
<dbReference type="SUPFAM" id="SSF46785">
    <property type="entry name" value="Winged helix' DNA-binding domain"/>
    <property type="match status" value="1"/>
</dbReference>
<dbReference type="FunCoup" id="A0A6P8HDR9">
    <property type="interactions" value="2859"/>
</dbReference>